<proteinExistence type="predicted"/>
<feature type="region of interest" description="Disordered" evidence="7">
    <location>
        <begin position="162"/>
        <end position="192"/>
    </location>
</feature>
<dbReference type="PROSITE" id="PS50102">
    <property type="entry name" value="RRM"/>
    <property type="match status" value="1"/>
</dbReference>
<comment type="caution">
    <text evidence="10">The sequence shown here is derived from an EMBL/GenBank/DDBJ whole genome shotgun (WGS) entry which is preliminary data.</text>
</comment>
<dbReference type="InterPro" id="IPR051183">
    <property type="entry name" value="U1_U11-U12_snRNP_70-35kDa"/>
</dbReference>
<reference evidence="10 11" key="1">
    <citation type="submission" date="2024-03" db="EMBL/GenBank/DDBJ databases">
        <title>The genome assembly and annotation of the cricket Gryllus longicercus Weissman &amp; Gray.</title>
        <authorList>
            <person name="Szrajer S."/>
            <person name="Gray D."/>
            <person name="Ylla G."/>
        </authorList>
    </citation>
    <scope>NUCLEOTIDE SEQUENCE [LARGE SCALE GENOMIC DNA]</scope>
    <source>
        <strain evidence="10">DAG 2021-001</strain>
        <tissue evidence="10">Whole body minus gut</tissue>
    </source>
</reference>
<dbReference type="InterPro" id="IPR000504">
    <property type="entry name" value="RRM_dom"/>
</dbReference>
<dbReference type="InterPro" id="IPR035979">
    <property type="entry name" value="RBD_domain_sf"/>
</dbReference>
<dbReference type="GO" id="GO:0017069">
    <property type="term" value="F:snRNA binding"/>
    <property type="evidence" value="ECO:0007669"/>
    <property type="project" value="TreeGrafter"/>
</dbReference>
<dbReference type="SMART" id="SM00360">
    <property type="entry name" value="RRM"/>
    <property type="match status" value="1"/>
</dbReference>
<feature type="domain" description="RRM" evidence="8">
    <location>
        <begin position="62"/>
        <end position="140"/>
    </location>
</feature>
<evidence type="ECO:0000256" key="1">
    <source>
        <dbReference type="ARBA" id="ARBA00004123"/>
    </source>
</evidence>
<sequence>MASVNPYSKHSRADWSRLHKKYDPLKAGSIDGTDTEPHDHGIERALEAEYFPDRNVKGNPECTLFVAKLSKSTTEKSLKKAFVSFGRIRRCRVVRDIVTGTSKGYGFVEFEDQSSASMAYVRSSKLTVDGNLVFVDFECERLLPGWIPRRLGGGFGGKKESGQLRFGGRARPFKKPLVPGTSQQIDDGRRKD</sequence>
<comment type="subcellular location">
    <subcellularLocation>
        <location evidence="1">Nucleus</location>
    </subcellularLocation>
</comment>
<evidence type="ECO:0000259" key="8">
    <source>
        <dbReference type="PROSITE" id="PS50102"/>
    </source>
</evidence>
<protein>
    <recommendedName>
        <fullName evidence="2">U11/U12 small nuclear ribonucleoprotein 35 kDa protein</fullName>
    </recommendedName>
    <alternativeName>
        <fullName evidence="5">U1 snRNP-binding protein homolog</fullName>
    </alternativeName>
</protein>
<gene>
    <name evidence="9" type="ORF">R5R35_012509</name>
    <name evidence="10" type="ORF">R5R35_012844</name>
</gene>
<evidence type="ECO:0000313" key="10">
    <source>
        <dbReference type="EMBL" id="KAK7793203.1"/>
    </source>
</evidence>
<dbReference type="GO" id="GO:0071011">
    <property type="term" value="C:precatalytic spliceosome"/>
    <property type="evidence" value="ECO:0007669"/>
    <property type="project" value="TreeGrafter"/>
</dbReference>
<evidence type="ECO:0000256" key="2">
    <source>
        <dbReference type="ARBA" id="ARBA00021080"/>
    </source>
</evidence>
<dbReference type="PANTHER" id="PTHR13952">
    <property type="entry name" value="U1 SMALL NUCLEAR RIBONUCLEOPROTEIN 70 KD"/>
    <property type="match status" value="1"/>
</dbReference>
<keyword evidence="4" id="KW-0539">Nucleus</keyword>
<dbReference type="PANTHER" id="PTHR13952:SF6">
    <property type="entry name" value="U11_U12 SMALL NUCLEAR RIBONUCLEOPROTEIN 35 KDA PROTEIN"/>
    <property type="match status" value="1"/>
</dbReference>
<dbReference type="AlphaFoldDB" id="A0AAN9VKZ5"/>
<evidence type="ECO:0000256" key="5">
    <source>
        <dbReference type="ARBA" id="ARBA00031739"/>
    </source>
</evidence>
<dbReference type="GO" id="GO:0003729">
    <property type="term" value="F:mRNA binding"/>
    <property type="evidence" value="ECO:0007669"/>
    <property type="project" value="TreeGrafter"/>
</dbReference>
<keyword evidence="3 6" id="KW-0694">RNA-binding</keyword>
<evidence type="ECO:0000256" key="6">
    <source>
        <dbReference type="PROSITE-ProRule" id="PRU00176"/>
    </source>
</evidence>
<dbReference type="EMBL" id="JAZDUA010000398">
    <property type="protein sequence ID" value="KAK7793203.1"/>
    <property type="molecule type" value="Genomic_DNA"/>
</dbReference>
<evidence type="ECO:0000313" key="11">
    <source>
        <dbReference type="Proteomes" id="UP001378592"/>
    </source>
</evidence>
<accession>A0AAN9VKZ5</accession>
<dbReference type="SUPFAM" id="SSF54928">
    <property type="entry name" value="RNA-binding domain, RBD"/>
    <property type="match status" value="1"/>
</dbReference>
<name>A0AAN9VKZ5_9ORTH</name>
<organism evidence="10 11">
    <name type="scientific">Gryllus longicercus</name>
    <dbReference type="NCBI Taxonomy" id="2509291"/>
    <lineage>
        <taxon>Eukaryota</taxon>
        <taxon>Metazoa</taxon>
        <taxon>Ecdysozoa</taxon>
        <taxon>Arthropoda</taxon>
        <taxon>Hexapoda</taxon>
        <taxon>Insecta</taxon>
        <taxon>Pterygota</taxon>
        <taxon>Neoptera</taxon>
        <taxon>Polyneoptera</taxon>
        <taxon>Orthoptera</taxon>
        <taxon>Ensifera</taxon>
        <taxon>Gryllidea</taxon>
        <taxon>Grylloidea</taxon>
        <taxon>Gryllidae</taxon>
        <taxon>Gryllinae</taxon>
        <taxon>Gryllus</taxon>
    </lineage>
</organism>
<dbReference type="FunFam" id="3.30.70.330:FF:000132">
    <property type="entry name" value="Small nuclear ribonucleoprotein U11/U12 subunit 35"/>
    <property type="match status" value="1"/>
</dbReference>
<dbReference type="GO" id="GO:0000398">
    <property type="term" value="P:mRNA splicing, via spliceosome"/>
    <property type="evidence" value="ECO:0007669"/>
    <property type="project" value="TreeGrafter"/>
</dbReference>
<evidence type="ECO:0000256" key="4">
    <source>
        <dbReference type="ARBA" id="ARBA00023242"/>
    </source>
</evidence>
<dbReference type="Pfam" id="PF00076">
    <property type="entry name" value="RRM_1"/>
    <property type="match status" value="1"/>
</dbReference>
<keyword evidence="11" id="KW-1185">Reference proteome</keyword>
<dbReference type="Proteomes" id="UP001378592">
    <property type="component" value="Unassembled WGS sequence"/>
</dbReference>
<evidence type="ECO:0000313" key="9">
    <source>
        <dbReference type="EMBL" id="KAK7788430.1"/>
    </source>
</evidence>
<evidence type="ECO:0000256" key="3">
    <source>
        <dbReference type="ARBA" id="ARBA00022884"/>
    </source>
</evidence>
<dbReference type="EMBL" id="JAZDUA010001125">
    <property type="protein sequence ID" value="KAK7788430.1"/>
    <property type="molecule type" value="Genomic_DNA"/>
</dbReference>
<evidence type="ECO:0000256" key="7">
    <source>
        <dbReference type="SAM" id="MobiDB-lite"/>
    </source>
</evidence>
<dbReference type="InterPro" id="IPR012677">
    <property type="entry name" value="Nucleotide-bd_a/b_plait_sf"/>
</dbReference>
<dbReference type="Gene3D" id="3.30.70.330">
    <property type="match status" value="1"/>
</dbReference>